<name>A0A1I7W7G1_HETBA</name>
<sequence length="45" mass="5241">MIEPEVSFDALGPTLELRILPQRYFRTFIGPGEWDNFGRFWSGGH</sequence>
<protein>
    <submittedName>
        <fullName evidence="2 3">AraC family transcriptional regulator</fullName>
    </submittedName>
</protein>
<accession>A0A1I7W7G1</accession>
<evidence type="ECO:0000313" key="3">
    <source>
        <dbReference type="WBParaSite" id="Hba_00570"/>
    </source>
</evidence>
<dbReference type="WBParaSite" id="Hba_00570">
    <property type="protein sequence ID" value="Hba_00570"/>
    <property type="gene ID" value="Hba_00570"/>
</dbReference>
<dbReference type="AlphaFoldDB" id="A0A1I7W7G1"/>
<evidence type="ECO:0000313" key="1">
    <source>
        <dbReference type="Proteomes" id="UP000095283"/>
    </source>
</evidence>
<dbReference type="WBParaSite" id="Hba_00553">
    <property type="protein sequence ID" value="Hba_00553"/>
    <property type="gene ID" value="Hba_00553"/>
</dbReference>
<dbReference type="Proteomes" id="UP000095283">
    <property type="component" value="Unplaced"/>
</dbReference>
<evidence type="ECO:0000313" key="2">
    <source>
        <dbReference type="WBParaSite" id="Hba_00553"/>
    </source>
</evidence>
<proteinExistence type="predicted"/>
<reference evidence="2 3" key="1">
    <citation type="submission" date="2016-11" db="UniProtKB">
        <authorList>
            <consortium name="WormBaseParasite"/>
        </authorList>
    </citation>
    <scope>IDENTIFICATION</scope>
</reference>
<keyword evidence="1" id="KW-1185">Reference proteome</keyword>
<organism evidence="1 2">
    <name type="scientific">Heterorhabditis bacteriophora</name>
    <name type="common">Entomopathogenic nematode worm</name>
    <dbReference type="NCBI Taxonomy" id="37862"/>
    <lineage>
        <taxon>Eukaryota</taxon>
        <taxon>Metazoa</taxon>
        <taxon>Ecdysozoa</taxon>
        <taxon>Nematoda</taxon>
        <taxon>Chromadorea</taxon>
        <taxon>Rhabditida</taxon>
        <taxon>Rhabditina</taxon>
        <taxon>Rhabditomorpha</taxon>
        <taxon>Strongyloidea</taxon>
        <taxon>Heterorhabditidae</taxon>
        <taxon>Heterorhabditis</taxon>
    </lineage>
</organism>